<comment type="caution">
    <text evidence="8">The sequence shown here is derived from an EMBL/GenBank/DDBJ whole genome shotgun (WGS) entry which is preliminary data.</text>
</comment>
<evidence type="ECO:0000256" key="2">
    <source>
        <dbReference type="ARBA" id="ARBA00008932"/>
    </source>
</evidence>
<dbReference type="GO" id="GO:0033149">
    <property type="term" value="F:FFAT motif binding"/>
    <property type="evidence" value="ECO:0007669"/>
    <property type="project" value="TreeGrafter"/>
</dbReference>
<dbReference type="Gene3D" id="2.60.40.10">
    <property type="entry name" value="Immunoglobulins"/>
    <property type="match status" value="1"/>
</dbReference>
<dbReference type="SMART" id="SM00382">
    <property type="entry name" value="AAA"/>
    <property type="match status" value="1"/>
</dbReference>
<dbReference type="Gene3D" id="3.40.50.300">
    <property type="entry name" value="P-loop containing nucleotide triphosphate hydrolases"/>
    <property type="match status" value="1"/>
</dbReference>
<dbReference type="InterPro" id="IPR027417">
    <property type="entry name" value="P-loop_NTPase"/>
</dbReference>
<dbReference type="PANTHER" id="PTHR10809:SF6">
    <property type="entry name" value="AT11025P-RELATED"/>
    <property type="match status" value="1"/>
</dbReference>
<feature type="compositionally biased region" description="Polar residues" evidence="6">
    <location>
        <begin position="426"/>
        <end position="448"/>
    </location>
</feature>
<accession>A0A9P6L479</accession>
<feature type="compositionally biased region" description="Pro residues" evidence="6">
    <location>
        <begin position="183"/>
        <end position="242"/>
    </location>
</feature>
<feature type="compositionally biased region" description="Polar residues" evidence="6">
    <location>
        <begin position="292"/>
        <end position="308"/>
    </location>
</feature>
<comment type="subcellular location">
    <subcellularLocation>
        <location evidence="1">Membrane</location>
        <topology evidence="1">Single-pass type IV membrane protein</topology>
    </subcellularLocation>
</comment>
<feature type="compositionally biased region" description="Basic and acidic residues" evidence="6">
    <location>
        <begin position="415"/>
        <end position="425"/>
    </location>
</feature>
<feature type="domain" description="MSP" evidence="7">
    <location>
        <begin position="2"/>
        <end position="122"/>
    </location>
</feature>
<evidence type="ECO:0000256" key="4">
    <source>
        <dbReference type="ARBA" id="ARBA00022989"/>
    </source>
</evidence>
<name>A0A9P6L479_9AGAM</name>
<evidence type="ECO:0000313" key="8">
    <source>
        <dbReference type="EMBL" id="KAF9781609.1"/>
    </source>
</evidence>
<dbReference type="GO" id="GO:0090158">
    <property type="term" value="P:endoplasmic reticulum membrane organization"/>
    <property type="evidence" value="ECO:0007669"/>
    <property type="project" value="TreeGrafter"/>
</dbReference>
<sequence length="879" mass="95970">MSVSLQPPGTLGFPRPLTQNARRNLTVTNNNAQPVAFRVKTTAPRRYCVKPNSGRIAPGQSVDLQVTLQAMEEEPPLLARCKDKFMVQTVTITPGKEALPHSDIWNAAGADAHSQKLTVAYLPPERPMTAQQKEDPAPVPTVQPPVVNTVEVRDHAPVEGAGEAKPAPAFNAAVHNPSARQPIPQPPRQPTPQPPRQPTPQPPRQPTPQPPRQPTPQLPPRQPTPQLPRHPTPQPPRQPTPKLPREQDLREQLAEATAELNRLRALLTATPEPTANKDPRSEQSGWGRRNLAATSTVVGYETEVTNNIEEPYQPESVPFPRKHLETSAVSESLHGSASPSDFPPQGGPSISTDPQPVPGTNERLRPLDLLALNEDRDAIPGTWVLSPTEPGEDTGEVGGESMYQWGSQPATQDPTQKEDDPRSSDEQVGQLRNSPGRNNASGEVNDGNTLTTPPILPPPPTSFFSREGTMKEILDFIDRTASVALSGPVGIGKSSVALSILHHNRTKTKFGRNRYLMSCADLNNCLEDFLERLSDTLRTGRTANMAQLRTHLKSSPPLVLVLDGADSILDPVISGSGEISTIIEELGNHERVCLVTTSRIHPDIRGFHLVEVPTLSENGARATFYSLCNLSRSPAVDDVIARLDSHPLSIDLLASCVRENNWDEQTLLKAWDDDQTSVLKTTYRRKLREAVEPALRSPTIQRFWTTTPSRDVLEIIVALPYSIEESELERRIAGARKVVDALCKASLVCRQNGFVKMLSPIRSSLLEFTPVPAQRKESLCWDADYMPGAWSPKHAGKSLDGRPPATIPHSGIPMSRKIVRGESEPVKRSEQSNFYSLSAVSGPLGRVKGLFASLNRWGAPAVPVDSKGPANTSLTAPGR</sequence>
<dbReference type="EMBL" id="WIUZ02000013">
    <property type="protein sequence ID" value="KAF9781609.1"/>
    <property type="molecule type" value="Genomic_DNA"/>
</dbReference>
<dbReference type="InterPro" id="IPR008962">
    <property type="entry name" value="PapD-like_sf"/>
</dbReference>
<reference evidence="8" key="2">
    <citation type="submission" date="2020-11" db="EMBL/GenBank/DDBJ databases">
        <authorList>
            <consortium name="DOE Joint Genome Institute"/>
            <person name="Kuo A."/>
            <person name="Miyauchi S."/>
            <person name="Kiss E."/>
            <person name="Drula E."/>
            <person name="Kohler A."/>
            <person name="Sanchez-Garcia M."/>
            <person name="Andreopoulos B."/>
            <person name="Barry K.W."/>
            <person name="Bonito G."/>
            <person name="Buee M."/>
            <person name="Carver A."/>
            <person name="Chen C."/>
            <person name="Cichocki N."/>
            <person name="Clum A."/>
            <person name="Culley D."/>
            <person name="Crous P.W."/>
            <person name="Fauchery L."/>
            <person name="Girlanda M."/>
            <person name="Hayes R."/>
            <person name="Keri Z."/>
            <person name="Labutti K."/>
            <person name="Lipzen A."/>
            <person name="Lombard V."/>
            <person name="Magnuson J."/>
            <person name="Maillard F."/>
            <person name="Morin E."/>
            <person name="Murat C."/>
            <person name="Nolan M."/>
            <person name="Ohm R."/>
            <person name="Pangilinan J."/>
            <person name="Pereira M."/>
            <person name="Perotto S."/>
            <person name="Peter M."/>
            <person name="Riley R."/>
            <person name="Sitrit Y."/>
            <person name="Stielow B."/>
            <person name="Szollosi G."/>
            <person name="Zifcakova L."/>
            <person name="Stursova M."/>
            <person name="Spatafora J.W."/>
            <person name="Tedersoo L."/>
            <person name="Vaario L.-M."/>
            <person name="Yamada A."/>
            <person name="Yan M."/>
            <person name="Wang P."/>
            <person name="Xu J."/>
            <person name="Bruns T."/>
            <person name="Baldrian P."/>
            <person name="Vilgalys R."/>
            <person name="Henrissat B."/>
            <person name="Grigoriev I.V."/>
            <person name="Hibbett D."/>
            <person name="Nagy L.G."/>
            <person name="Martin F.M."/>
        </authorList>
    </citation>
    <scope>NUCLEOTIDE SEQUENCE</scope>
    <source>
        <strain evidence="8">UH-Tt-Lm1</strain>
    </source>
</reference>
<dbReference type="InterPro" id="IPR000535">
    <property type="entry name" value="MSP_dom"/>
</dbReference>
<evidence type="ECO:0000259" key="7">
    <source>
        <dbReference type="PROSITE" id="PS50202"/>
    </source>
</evidence>
<keyword evidence="3" id="KW-0812">Transmembrane</keyword>
<dbReference type="PANTHER" id="PTHR10809">
    <property type="entry name" value="VESICLE-ASSOCIATED MEMBRANE PROTEIN-ASSOCIATED PROTEIN"/>
    <property type="match status" value="1"/>
</dbReference>
<evidence type="ECO:0000256" key="1">
    <source>
        <dbReference type="ARBA" id="ARBA00004211"/>
    </source>
</evidence>
<feature type="compositionally biased region" description="Polar residues" evidence="6">
    <location>
        <begin position="404"/>
        <end position="414"/>
    </location>
</feature>
<evidence type="ECO:0000313" key="9">
    <source>
        <dbReference type="Proteomes" id="UP000736335"/>
    </source>
</evidence>
<reference evidence="8" key="1">
    <citation type="journal article" date="2020" name="Nat. Commun.">
        <title>Large-scale genome sequencing of mycorrhizal fungi provides insights into the early evolution of symbiotic traits.</title>
        <authorList>
            <person name="Miyauchi S."/>
            <person name="Kiss E."/>
            <person name="Kuo A."/>
            <person name="Drula E."/>
            <person name="Kohler A."/>
            <person name="Sanchez-Garcia M."/>
            <person name="Morin E."/>
            <person name="Andreopoulos B."/>
            <person name="Barry K.W."/>
            <person name="Bonito G."/>
            <person name="Buee M."/>
            <person name="Carver A."/>
            <person name="Chen C."/>
            <person name="Cichocki N."/>
            <person name="Clum A."/>
            <person name="Culley D."/>
            <person name="Crous P.W."/>
            <person name="Fauchery L."/>
            <person name="Girlanda M."/>
            <person name="Hayes R.D."/>
            <person name="Keri Z."/>
            <person name="LaButti K."/>
            <person name="Lipzen A."/>
            <person name="Lombard V."/>
            <person name="Magnuson J."/>
            <person name="Maillard F."/>
            <person name="Murat C."/>
            <person name="Nolan M."/>
            <person name="Ohm R.A."/>
            <person name="Pangilinan J."/>
            <person name="Pereira M.F."/>
            <person name="Perotto S."/>
            <person name="Peter M."/>
            <person name="Pfister S."/>
            <person name="Riley R."/>
            <person name="Sitrit Y."/>
            <person name="Stielow J.B."/>
            <person name="Szollosi G."/>
            <person name="Zifcakova L."/>
            <person name="Stursova M."/>
            <person name="Spatafora J.W."/>
            <person name="Tedersoo L."/>
            <person name="Vaario L.M."/>
            <person name="Yamada A."/>
            <person name="Yan M."/>
            <person name="Wang P."/>
            <person name="Xu J."/>
            <person name="Bruns T."/>
            <person name="Baldrian P."/>
            <person name="Vilgalys R."/>
            <person name="Dunand C."/>
            <person name="Henrissat B."/>
            <person name="Grigoriev I.V."/>
            <person name="Hibbett D."/>
            <person name="Nagy L.G."/>
            <person name="Martin F.M."/>
        </authorList>
    </citation>
    <scope>NUCLEOTIDE SEQUENCE</scope>
    <source>
        <strain evidence="8">UH-Tt-Lm1</strain>
    </source>
</reference>
<dbReference type="SUPFAM" id="SSF49354">
    <property type="entry name" value="PapD-like"/>
    <property type="match status" value="1"/>
</dbReference>
<evidence type="ECO:0000256" key="3">
    <source>
        <dbReference type="ARBA" id="ARBA00022692"/>
    </source>
</evidence>
<feature type="compositionally biased region" description="Polar residues" evidence="6">
    <location>
        <begin position="869"/>
        <end position="879"/>
    </location>
</feature>
<gene>
    <name evidence="8" type="ORF">BJ322DRAFT_233003</name>
</gene>
<feature type="compositionally biased region" description="Basic and acidic residues" evidence="6">
    <location>
        <begin position="243"/>
        <end position="253"/>
    </location>
</feature>
<keyword evidence="5" id="KW-0472">Membrane</keyword>
<dbReference type="InterPro" id="IPR016763">
    <property type="entry name" value="VAP"/>
</dbReference>
<dbReference type="GO" id="GO:0061817">
    <property type="term" value="P:endoplasmic reticulum-plasma membrane tethering"/>
    <property type="evidence" value="ECO:0007669"/>
    <property type="project" value="TreeGrafter"/>
</dbReference>
<evidence type="ECO:0000256" key="6">
    <source>
        <dbReference type="SAM" id="MobiDB-lite"/>
    </source>
</evidence>
<feature type="region of interest" description="Disordered" evidence="6">
    <location>
        <begin position="860"/>
        <end position="879"/>
    </location>
</feature>
<dbReference type="OrthoDB" id="264603at2759"/>
<dbReference type="InterPro" id="IPR013783">
    <property type="entry name" value="Ig-like_fold"/>
</dbReference>
<dbReference type="GO" id="GO:0005789">
    <property type="term" value="C:endoplasmic reticulum membrane"/>
    <property type="evidence" value="ECO:0007669"/>
    <property type="project" value="InterPro"/>
</dbReference>
<organism evidence="8 9">
    <name type="scientific">Thelephora terrestris</name>
    <dbReference type="NCBI Taxonomy" id="56493"/>
    <lineage>
        <taxon>Eukaryota</taxon>
        <taxon>Fungi</taxon>
        <taxon>Dikarya</taxon>
        <taxon>Basidiomycota</taxon>
        <taxon>Agaricomycotina</taxon>
        <taxon>Agaricomycetes</taxon>
        <taxon>Thelephorales</taxon>
        <taxon>Thelephoraceae</taxon>
        <taxon>Thelephora</taxon>
    </lineage>
</organism>
<dbReference type="GO" id="GO:0005886">
    <property type="term" value="C:plasma membrane"/>
    <property type="evidence" value="ECO:0007669"/>
    <property type="project" value="TreeGrafter"/>
</dbReference>
<dbReference type="SUPFAM" id="SSF52540">
    <property type="entry name" value="P-loop containing nucleoside triphosphate hydrolases"/>
    <property type="match status" value="1"/>
</dbReference>
<comment type="similarity">
    <text evidence="2">Belongs to the VAMP-associated protein (VAP) (TC 9.B.17) family.</text>
</comment>
<proteinExistence type="inferred from homology"/>
<keyword evidence="4" id="KW-1133">Transmembrane helix</keyword>
<protein>
    <recommendedName>
        <fullName evidence="7">MSP domain-containing protein</fullName>
    </recommendedName>
</protein>
<dbReference type="Pfam" id="PF00635">
    <property type="entry name" value="Motile_Sperm"/>
    <property type="match status" value="1"/>
</dbReference>
<feature type="compositionally biased region" description="Polar residues" evidence="6">
    <location>
        <begin position="327"/>
        <end position="339"/>
    </location>
</feature>
<dbReference type="AlphaFoldDB" id="A0A9P6L479"/>
<dbReference type="Proteomes" id="UP000736335">
    <property type="component" value="Unassembled WGS sequence"/>
</dbReference>
<keyword evidence="9" id="KW-1185">Reference proteome</keyword>
<dbReference type="InterPro" id="IPR003593">
    <property type="entry name" value="AAA+_ATPase"/>
</dbReference>
<dbReference type="PROSITE" id="PS50202">
    <property type="entry name" value="MSP"/>
    <property type="match status" value="1"/>
</dbReference>
<feature type="region of interest" description="Disordered" evidence="6">
    <location>
        <begin position="176"/>
        <end position="464"/>
    </location>
</feature>
<evidence type="ECO:0000256" key="5">
    <source>
        <dbReference type="ARBA" id="ARBA00023136"/>
    </source>
</evidence>